<evidence type="ECO:0000313" key="3">
    <source>
        <dbReference type="EMBL" id="KAH3877783.1"/>
    </source>
</evidence>
<dbReference type="GO" id="GO:0019216">
    <property type="term" value="P:regulation of lipid metabolic process"/>
    <property type="evidence" value="ECO:0007669"/>
    <property type="project" value="TreeGrafter"/>
</dbReference>
<feature type="region of interest" description="Disordered" evidence="1">
    <location>
        <begin position="394"/>
        <end position="416"/>
    </location>
</feature>
<dbReference type="SUPFAM" id="SSF56601">
    <property type="entry name" value="beta-lactamase/transpeptidase-like"/>
    <property type="match status" value="1"/>
</dbReference>
<sequence>MTRVLGQHNIYKIQQIITTPKHTVSVSALRKLSPQPHIVQRNLAGVSAWRTKGGRFRTKNEKDTGSRFSSLSTWTISGGILAVIIARLVQDQECLADSDERLREGDIPISLEKRPDVNNVIQASRNAITLKMIECGCPGLSITVTVDGKTVWTEGFGYADLENNVPCKPETIFRIASISKSITMTAVAKLYENGDLDLDKPVQFYVPEFPEKYVQGEKVVLTIRHLLSHLGGIRHYDKDYMTEKKGDAKTVKDEMKLDEYYIKDHFDSVQDSLKLFKDDPLLHKPGTKYLYTTHGFTLISAVVEKAAKQPFEKYMQTILQELGLGNTYLEEHGPLLPNRGRHYVKNKQGKVENAPYVDLSYKWAGGGLISNVLDIVKFGNAMLYCFQSESKTPQTANQDKDAKKEVKQTRQSTKGVPIASRTQIEHQNQTSVKECRDDFLLPGYLKSETVREMWTKVDKTELSWSGIPGGGYGLAWAVRPPVANHAYCLSRPYIVSHTGGAIGASSVLLILPSADYNGELDLRADVGKTRPPKGVVVAMITNMISVGLEKTAYEIAQEFENLKKL</sequence>
<dbReference type="Gene3D" id="3.40.710.10">
    <property type="entry name" value="DD-peptidase/beta-lactamase superfamily"/>
    <property type="match status" value="1"/>
</dbReference>
<dbReference type="EMBL" id="JAIWYP010000001">
    <property type="protein sequence ID" value="KAH3877783.1"/>
    <property type="molecule type" value="Genomic_DNA"/>
</dbReference>
<gene>
    <name evidence="3" type="ORF">DPMN_001661</name>
</gene>
<dbReference type="InterPro" id="IPR001466">
    <property type="entry name" value="Beta-lactam-related"/>
</dbReference>
<feature type="compositionally biased region" description="Basic and acidic residues" evidence="1">
    <location>
        <begin position="398"/>
        <end position="408"/>
    </location>
</feature>
<evidence type="ECO:0000256" key="1">
    <source>
        <dbReference type="SAM" id="MobiDB-lite"/>
    </source>
</evidence>
<dbReference type="GO" id="GO:0006508">
    <property type="term" value="P:proteolysis"/>
    <property type="evidence" value="ECO:0007669"/>
    <property type="project" value="TreeGrafter"/>
</dbReference>
<accession>A0A9D4RT39</accession>
<proteinExistence type="predicted"/>
<organism evidence="3 4">
    <name type="scientific">Dreissena polymorpha</name>
    <name type="common">Zebra mussel</name>
    <name type="synonym">Mytilus polymorpha</name>
    <dbReference type="NCBI Taxonomy" id="45954"/>
    <lineage>
        <taxon>Eukaryota</taxon>
        <taxon>Metazoa</taxon>
        <taxon>Spiralia</taxon>
        <taxon>Lophotrochozoa</taxon>
        <taxon>Mollusca</taxon>
        <taxon>Bivalvia</taxon>
        <taxon>Autobranchia</taxon>
        <taxon>Heteroconchia</taxon>
        <taxon>Euheterodonta</taxon>
        <taxon>Imparidentia</taxon>
        <taxon>Neoheterodontei</taxon>
        <taxon>Myida</taxon>
        <taxon>Dreissenoidea</taxon>
        <taxon>Dreissenidae</taxon>
        <taxon>Dreissena</taxon>
    </lineage>
</organism>
<dbReference type="PANTHER" id="PTHR46520:SF1">
    <property type="entry name" value="SERINE BETA-LACTAMASE-LIKE PROTEIN LACTB, MITOCHONDRIAL"/>
    <property type="match status" value="1"/>
</dbReference>
<dbReference type="InterPro" id="IPR012338">
    <property type="entry name" value="Beta-lactam/transpept-like"/>
</dbReference>
<reference evidence="3" key="1">
    <citation type="journal article" date="2019" name="bioRxiv">
        <title>The Genome of the Zebra Mussel, Dreissena polymorpha: A Resource for Invasive Species Research.</title>
        <authorList>
            <person name="McCartney M.A."/>
            <person name="Auch B."/>
            <person name="Kono T."/>
            <person name="Mallez S."/>
            <person name="Zhang Y."/>
            <person name="Obille A."/>
            <person name="Becker A."/>
            <person name="Abrahante J.E."/>
            <person name="Garbe J."/>
            <person name="Badalamenti J.P."/>
            <person name="Herman A."/>
            <person name="Mangelson H."/>
            <person name="Liachko I."/>
            <person name="Sullivan S."/>
            <person name="Sone E.D."/>
            <person name="Koren S."/>
            <person name="Silverstein K.A.T."/>
            <person name="Beckman K.B."/>
            <person name="Gohl D.M."/>
        </authorList>
    </citation>
    <scope>NUCLEOTIDE SEQUENCE</scope>
    <source>
        <strain evidence="3">Duluth1</strain>
        <tissue evidence="3">Whole animal</tissue>
    </source>
</reference>
<dbReference type="Proteomes" id="UP000828390">
    <property type="component" value="Unassembled WGS sequence"/>
</dbReference>
<dbReference type="AlphaFoldDB" id="A0A9D4RT39"/>
<dbReference type="OrthoDB" id="5946976at2759"/>
<keyword evidence="4" id="KW-1185">Reference proteome</keyword>
<dbReference type="PANTHER" id="PTHR46520">
    <property type="entry name" value="SERINE BETA-LACTAMASE-LIKE PROTEIN LACTB, MITOCHONDRIAL"/>
    <property type="match status" value="1"/>
</dbReference>
<evidence type="ECO:0000313" key="4">
    <source>
        <dbReference type="Proteomes" id="UP000828390"/>
    </source>
</evidence>
<evidence type="ECO:0000259" key="2">
    <source>
        <dbReference type="Pfam" id="PF00144"/>
    </source>
</evidence>
<name>A0A9D4RT39_DREPO</name>
<dbReference type="GO" id="GO:0008233">
    <property type="term" value="F:peptidase activity"/>
    <property type="evidence" value="ECO:0007669"/>
    <property type="project" value="TreeGrafter"/>
</dbReference>
<comment type="caution">
    <text evidence="3">The sequence shown here is derived from an EMBL/GenBank/DDBJ whole genome shotgun (WGS) entry which is preliminary data.</text>
</comment>
<feature type="domain" description="Beta-lactamase-related" evidence="2">
    <location>
        <begin position="128"/>
        <end position="401"/>
    </location>
</feature>
<reference evidence="3" key="2">
    <citation type="submission" date="2020-11" db="EMBL/GenBank/DDBJ databases">
        <authorList>
            <person name="McCartney M.A."/>
            <person name="Auch B."/>
            <person name="Kono T."/>
            <person name="Mallez S."/>
            <person name="Becker A."/>
            <person name="Gohl D.M."/>
            <person name="Silverstein K.A.T."/>
            <person name="Koren S."/>
            <person name="Bechman K.B."/>
            <person name="Herman A."/>
            <person name="Abrahante J.E."/>
            <person name="Garbe J."/>
        </authorList>
    </citation>
    <scope>NUCLEOTIDE SEQUENCE</scope>
    <source>
        <strain evidence="3">Duluth1</strain>
        <tissue evidence="3">Whole animal</tissue>
    </source>
</reference>
<dbReference type="GO" id="GO:0005739">
    <property type="term" value="C:mitochondrion"/>
    <property type="evidence" value="ECO:0007669"/>
    <property type="project" value="TreeGrafter"/>
</dbReference>
<dbReference type="Pfam" id="PF00144">
    <property type="entry name" value="Beta-lactamase"/>
    <property type="match status" value="1"/>
</dbReference>
<protein>
    <recommendedName>
        <fullName evidence="2">Beta-lactamase-related domain-containing protein</fullName>
    </recommendedName>
</protein>
<dbReference type="InterPro" id="IPR052794">
    <property type="entry name" value="Mito_Ser_Protease_LACTB"/>
</dbReference>